<gene>
    <name evidence="6" type="ORF">A1O3_03700</name>
</gene>
<dbReference type="GeneID" id="19167825"/>
<dbReference type="InterPro" id="IPR016162">
    <property type="entry name" value="Ald_DH_N"/>
</dbReference>
<dbReference type="GO" id="GO:0004029">
    <property type="term" value="F:aldehyde dehydrogenase (NAD+) activity"/>
    <property type="evidence" value="ECO:0007669"/>
    <property type="project" value="UniProtKB-EC"/>
</dbReference>
<comment type="catalytic activity">
    <reaction evidence="4">
        <text>an aldehyde + NAD(+) + H2O = a carboxylate + NADH + 2 H(+)</text>
        <dbReference type="Rhea" id="RHEA:16185"/>
        <dbReference type="ChEBI" id="CHEBI:15377"/>
        <dbReference type="ChEBI" id="CHEBI:15378"/>
        <dbReference type="ChEBI" id="CHEBI:17478"/>
        <dbReference type="ChEBI" id="CHEBI:29067"/>
        <dbReference type="ChEBI" id="CHEBI:57540"/>
        <dbReference type="ChEBI" id="CHEBI:57945"/>
        <dbReference type="EC" id="1.2.1.3"/>
    </reaction>
</comment>
<protein>
    <recommendedName>
        <fullName evidence="3">aldehyde dehydrogenase (NAD(+))</fullName>
        <ecNumber evidence="3">1.2.1.3</ecNumber>
    </recommendedName>
</protein>
<dbReference type="Pfam" id="PF00171">
    <property type="entry name" value="Aldedh"/>
    <property type="match status" value="1"/>
</dbReference>
<evidence type="ECO:0000313" key="6">
    <source>
        <dbReference type="EMBL" id="EXJ86746.1"/>
    </source>
</evidence>
<dbReference type="SUPFAM" id="SSF53720">
    <property type="entry name" value="ALDH-like"/>
    <property type="match status" value="1"/>
</dbReference>
<evidence type="ECO:0000256" key="4">
    <source>
        <dbReference type="ARBA" id="ARBA00049194"/>
    </source>
</evidence>
<comment type="caution">
    <text evidence="6">The sequence shown here is derived from an EMBL/GenBank/DDBJ whole genome shotgun (WGS) entry which is preliminary data.</text>
</comment>
<dbReference type="RefSeq" id="XP_007732025.1">
    <property type="nucleotide sequence ID" value="XM_007733835.1"/>
</dbReference>
<evidence type="ECO:0000313" key="7">
    <source>
        <dbReference type="Proteomes" id="UP000019478"/>
    </source>
</evidence>
<dbReference type="STRING" id="1182542.W9YBV4"/>
<feature type="domain" description="Aldehyde dehydrogenase" evidence="5">
    <location>
        <begin position="37"/>
        <end position="270"/>
    </location>
</feature>
<dbReference type="eggNOG" id="KOG2450">
    <property type="taxonomic scope" value="Eukaryota"/>
</dbReference>
<dbReference type="PANTHER" id="PTHR11699">
    <property type="entry name" value="ALDEHYDE DEHYDROGENASE-RELATED"/>
    <property type="match status" value="1"/>
</dbReference>
<evidence type="ECO:0000259" key="5">
    <source>
        <dbReference type="Pfam" id="PF00171"/>
    </source>
</evidence>
<organism evidence="6 7">
    <name type="scientific">Capronia epimyces CBS 606.96</name>
    <dbReference type="NCBI Taxonomy" id="1182542"/>
    <lineage>
        <taxon>Eukaryota</taxon>
        <taxon>Fungi</taxon>
        <taxon>Dikarya</taxon>
        <taxon>Ascomycota</taxon>
        <taxon>Pezizomycotina</taxon>
        <taxon>Eurotiomycetes</taxon>
        <taxon>Chaetothyriomycetidae</taxon>
        <taxon>Chaetothyriales</taxon>
        <taxon>Herpotrichiellaceae</taxon>
        <taxon>Capronia</taxon>
    </lineage>
</organism>
<dbReference type="EC" id="1.2.1.3" evidence="3"/>
<dbReference type="EMBL" id="AMGY01000003">
    <property type="protein sequence ID" value="EXJ86746.1"/>
    <property type="molecule type" value="Genomic_DNA"/>
</dbReference>
<dbReference type="OrthoDB" id="310895at2759"/>
<evidence type="ECO:0000256" key="1">
    <source>
        <dbReference type="ARBA" id="ARBA00009986"/>
    </source>
</evidence>
<keyword evidence="2" id="KW-0560">Oxidoreductase</keyword>
<evidence type="ECO:0000256" key="3">
    <source>
        <dbReference type="ARBA" id="ARBA00024226"/>
    </source>
</evidence>
<dbReference type="HOGENOM" id="CLU_005391_6_0_1"/>
<name>W9YBV4_9EURO</name>
<keyword evidence="7" id="KW-1185">Reference proteome</keyword>
<sequence length="274" mass="28735">MESLETPLKFPDGSNYAQPTGILINNEFVPSVDALFFASIDPFTQKPICNVARGKAADIDKAVAAAQTAFPGWKATKPAERGRLLSKLADLIERDVDKLAKIEAIDGGKPVKVAKDADVLAAAACFRYYAGLADKLKGDTIETDPDTVNMTLREPLGVCGLIVPWNFPLLMCGWKLGPALCAGSTAVLKPAELTPLSALFLGKLVVEAGFPKGVVNIVPGYGAEAGSALSGHPDVAKISFTGSTQTGKSILRASADSNLKKTTLELGGNHRASL</sequence>
<dbReference type="InterPro" id="IPR015590">
    <property type="entry name" value="Aldehyde_DH_dom"/>
</dbReference>
<comment type="similarity">
    <text evidence="1">Belongs to the aldehyde dehydrogenase family.</text>
</comment>
<dbReference type="InterPro" id="IPR016161">
    <property type="entry name" value="Ald_DH/histidinol_DH"/>
</dbReference>
<proteinExistence type="inferred from homology"/>
<dbReference type="FunFam" id="3.40.605.10:FF:000001">
    <property type="entry name" value="Aldehyde dehydrogenase 1"/>
    <property type="match status" value="1"/>
</dbReference>
<dbReference type="AlphaFoldDB" id="W9YBV4"/>
<evidence type="ECO:0000256" key="2">
    <source>
        <dbReference type="ARBA" id="ARBA00023002"/>
    </source>
</evidence>
<accession>W9YBV4</accession>
<dbReference type="Gene3D" id="3.40.605.10">
    <property type="entry name" value="Aldehyde Dehydrogenase, Chain A, domain 1"/>
    <property type="match status" value="1"/>
</dbReference>
<dbReference type="Proteomes" id="UP000019478">
    <property type="component" value="Unassembled WGS sequence"/>
</dbReference>
<reference evidence="6 7" key="1">
    <citation type="submission" date="2013-03" db="EMBL/GenBank/DDBJ databases">
        <title>The Genome Sequence of Capronia epimyces CBS 606.96.</title>
        <authorList>
            <consortium name="The Broad Institute Genomics Platform"/>
            <person name="Cuomo C."/>
            <person name="de Hoog S."/>
            <person name="Gorbushina A."/>
            <person name="Walker B."/>
            <person name="Young S.K."/>
            <person name="Zeng Q."/>
            <person name="Gargeya S."/>
            <person name="Fitzgerald M."/>
            <person name="Haas B."/>
            <person name="Abouelleil A."/>
            <person name="Allen A.W."/>
            <person name="Alvarado L."/>
            <person name="Arachchi H.M."/>
            <person name="Berlin A.M."/>
            <person name="Chapman S.B."/>
            <person name="Gainer-Dewar J."/>
            <person name="Goldberg J."/>
            <person name="Griggs A."/>
            <person name="Gujja S."/>
            <person name="Hansen M."/>
            <person name="Howarth C."/>
            <person name="Imamovic A."/>
            <person name="Ireland A."/>
            <person name="Larimer J."/>
            <person name="McCowan C."/>
            <person name="Murphy C."/>
            <person name="Pearson M."/>
            <person name="Poon T.W."/>
            <person name="Priest M."/>
            <person name="Roberts A."/>
            <person name="Saif S."/>
            <person name="Shea T."/>
            <person name="Sisk P."/>
            <person name="Sykes S."/>
            <person name="Wortman J."/>
            <person name="Nusbaum C."/>
            <person name="Birren B."/>
        </authorList>
    </citation>
    <scope>NUCLEOTIDE SEQUENCE [LARGE SCALE GENOMIC DNA]</scope>
    <source>
        <strain evidence="6 7">CBS 606.96</strain>
    </source>
</reference>